<dbReference type="Pfam" id="PF01040">
    <property type="entry name" value="UbiA"/>
    <property type="match status" value="1"/>
</dbReference>
<evidence type="ECO:0000256" key="2">
    <source>
        <dbReference type="ARBA" id="ARBA00004141"/>
    </source>
</evidence>
<dbReference type="AlphaFoldDB" id="A0AA39UDJ6"/>
<dbReference type="Gene3D" id="1.20.120.1780">
    <property type="entry name" value="UbiA prenyltransferase"/>
    <property type="match status" value="1"/>
</dbReference>
<evidence type="ECO:0000256" key="9">
    <source>
        <dbReference type="SAM" id="Phobius"/>
    </source>
</evidence>
<organism evidence="11 12">
    <name type="scientific">Cladonia borealis</name>
    <dbReference type="NCBI Taxonomy" id="184061"/>
    <lineage>
        <taxon>Eukaryota</taxon>
        <taxon>Fungi</taxon>
        <taxon>Dikarya</taxon>
        <taxon>Ascomycota</taxon>
        <taxon>Pezizomycotina</taxon>
        <taxon>Lecanoromycetes</taxon>
        <taxon>OSLEUM clade</taxon>
        <taxon>Lecanoromycetidae</taxon>
        <taxon>Lecanorales</taxon>
        <taxon>Lecanorineae</taxon>
        <taxon>Cladoniaceae</taxon>
        <taxon>Cladonia</taxon>
    </lineage>
</organism>
<evidence type="ECO:0000313" key="11">
    <source>
        <dbReference type="EMBL" id="KAK0515576.1"/>
    </source>
</evidence>
<name>A0AA39UDJ6_9LECA</name>
<evidence type="ECO:0000256" key="7">
    <source>
        <dbReference type="ARBA" id="ARBA00022989"/>
    </source>
</evidence>
<keyword evidence="8 9" id="KW-0472">Membrane</keyword>
<evidence type="ECO:0000313" key="12">
    <source>
        <dbReference type="Proteomes" id="UP001166286"/>
    </source>
</evidence>
<dbReference type="PANTHER" id="PTHR11048:SF28">
    <property type="entry name" value="4-HYDROXYBENZOATE POLYPRENYLTRANSFERASE, MITOCHONDRIAL"/>
    <property type="match status" value="1"/>
</dbReference>
<reference evidence="11" key="1">
    <citation type="submission" date="2023-03" db="EMBL/GenBank/DDBJ databases">
        <title>Complete genome of Cladonia borealis.</title>
        <authorList>
            <person name="Park H."/>
        </authorList>
    </citation>
    <scope>NUCLEOTIDE SEQUENCE</scope>
    <source>
        <strain evidence="11">ANT050790</strain>
    </source>
</reference>
<comment type="cofactor">
    <cofactor evidence="1">
        <name>Mg(2+)</name>
        <dbReference type="ChEBI" id="CHEBI:18420"/>
    </cofactor>
</comment>
<sequence>MSLLYTNLILLVGTLIMRGATCTWNDTVDAPFDRLVPRCKNRPVARGAVSPTSAHIFTAVQSVISLGILNLLPRVSFIYAIPAILGWVLYPLAKRVTDYPQVVLGFPMAWGIFMGSVAVGADPLQLASDTASVSSPQQRYTLPTWALYTANVFWTLFYEIIYSHQDAAHDASAGVKNIVLLYHGKTKPLLAKLALGQVLLLASVGWLSQAGWVYWSATVCGSAATLLVILMNVKLDVPESCGWWFKVGCCGFTGTTMAAGLLGEYILRKAKT</sequence>
<dbReference type="GO" id="GO:0005743">
    <property type="term" value="C:mitochondrial inner membrane"/>
    <property type="evidence" value="ECO:0007669"/>
    <property type="project" value="TreeGrafter"/>
</dbReference>
<feature type="chain" id="PRO_5041227122" evidence="10">
    <location>
        <begin position="23"/>
        <end position="272"/>
    </location>
</feature>
<feature type="transmembrane region" description="Helical" evidence="9">
    <location>
        <begin position="212"/>
        <end position="231"/>
    </location>
</feature>
<evidence type="ECO:0000256" key="6">
    <source>
        <dbReference type="ARBA" id="ARBA00022692"/>
    </source>
</evidence>
<dbReference type="GO" id="GO:0008412">
    <property type="term" value="F:4-hydroxybenzoate polyprenyltransferase activity"/>
    <property type="evidence" value="ECO:0007669"/>
    <property type="project" value="TreeGrafter"/>
</dbReference>
<evidence type="ECO:0000256" key="1">
    <source>
        <dbReference type="ARBA" id="ARBA00001946"/>
    </source>
</evidence>
<feature type="transmembrane region" description="Helical" evidence="9">
    <location>
        <begin position="243"/>
        <end position="267"/>
    </location>
</feature>
<dbReference type="CDD" id="cd13959">
    <property type="entry name" value="PT_UbiA_COQ2"/>
    <property type="match status" value="1"/>
</dbReference>
<dbReference type="PANTHER" id="PTHR11048">
    <property type="entry name" value="PRENYLTRANSFERASES"/>
    <property type="match status" value="1"/>
</dbReference>
<keyword evidence="7 9" id="KW-1133">Transmembrane helix</keyword>
<evidence type="ECO:0000256" key="5">
    <source>
        <dbReference type="ARBA" id="ARBA00022679"/>
    </source>
</evidence>
<dbReference type="FunFam" id="1.20.120.1780:FF:000001">
    <property type="entry name" value="4-hydroxybenzoate octaprenyltransferase"/>
    <property type="match status" value="1"/>
</dbReference>
<dbReference type="GO" id="GO:0006744">
    <property type="term" value="P:ubiquinone biosynthetic process"/>
    <property type="evidence" value="ECO:0007669"/>
    <property type="project" value="TreeGrafter"/>
</dbReference>
<gene>
    <name evidence="11" type="ORF">JMJ35_001610</name>
</gene>
<feature type="transmembrane region" description="Helical" evidence="9">
    <location>
        <begin position="71"/>
        <end position="90"/>
    </location>
</feature>
<protein>
    <submittedName>
        <fullName evidence="11">Uncharacterized protein</fullName>
    </submittedName>
</protein>
<feature type="transmembrane region" description="Helical" evidence="9">
    <location>
        <begin position="102"/>
        <end position="121"/>
    </location>
</feature>
<comment type="subcellular location">
    <subcellularLocation>
        <location evidence="2">Membrane</location>
        <topology evidence="2">Multi-pass membrane protein</topology>
    </subcellularLocation>
</comment>
<dbReference type="Gene3D" id="1.10.357.140">
    <property type="entry name" value="UbiA prenyltransferase"/>
    <property type="match status" value="1"/>
</dbReference>
<dbReference type="InterPro" id="IPR044878">
    <property type="entry name" value="UbiA_sf"/>
</dbReference>
<evidence type="ECO:0000256" key="3">
    <source>
        <dbReference type="ARBA" id="ARBA00005179"/>
    </source>
</evidence>
<dbReference type="InterPro" id="IPR039653">
    <property type="entry name" value="Prenyltransferase"/>
</dbReference>
<keyword evidence="6 9" id="KW-0812">Transmembrane</keyword>
<dbReference type="InterPro" id="IPR000537">
    <property type="entry name" value="UbiA_prenyltransferase"/>
</dbReference>
<accession>A0AA39UDJ6</accession>
<dbReference type="EMBL" id="JAFEKC020000003">
    <property type="protein sequence ID" value="KAK0515576.1"/>
    <property type="molecule type" value="Genomic_DNA"/>
</dbReference>
<evidence type="ECO:0000256" key="8">
    <source>
        <dbReference type="ARBA" id="ARBA00023136"/>
    </source>
</evidence>
<comment type="similarity">
    <text evidence="4">Belongs to the UbiA prenyltransferase family.</text>
</comment>
<dbReference type="Proteomes" id="UP001166286">
    <property type="component" value="Unassembled WGS sequence"/>
</dbReference>
<proteinExistence type="inferred from homology"/>
<evidence type="ECO:0000256" key="4">
    <source>
        <dbReference type="ARBA" id="ARBA00005985"/>
    </source>
</evidence>
<feature type="signal peptide" evidence="10">
    <location>
        <begin position="1"/>
        <end position="22"/>
    </location>
</feature>
<keyword evidence="10" id="KW-0732">Signal</keyword>
<keyword evidence="5" id="KW-0808">Transferase</keyword>
<keyword evidence="12" id="KW-1185">Reference proteome</keyword>
<evidence type="ECO:0000256" key="10">
    <source>
        <dbReference type="SAM" id="SignalP"/>
    </source>
</evidence>
<comment type="caution">
    <text evidence="11">The sequence shown here is derived from an EMBL/GenBank/DDBJ whole genome shotgun (WGS) entry which is preliminary data.</text>
</comment>
<dbReference type="FunFam" id="1.10.357.140:FF:000008">
    <property type="entry name" value="4-hydroxybenzoate octaprenyltransferase"/>
    <property type="match status" value="1"/>
</dbReference>
<comment type="pathway">
    <text evidence="3">Secondary metabolite biosynthesis.</text>
</comment>